<feature type="region of interest" description="Disordered" evidence="1">
    <location>
        <begin position="511"/>
        <end position="540"/>
    </location>
</feature>
<dbReference type="Proteomes" id="UP000636479">
    <property type="component" value="Unassembled WGS sequence"/>
</dbReference>
<evidence type="ECO:0000256" key="1">
    <source>
        <dbReference type="SAM" id="MobiDB-lite"/>
    </source>
</evidence>
<dbReference type="RefSeq" id="XP_037215320.1">
    <property type="nucleotide sequence ID" value="XM_037368394.1"/>
</dbReference>
<sequence>MYDSRLLDAMSSAAVTPRRSQRERKVIPSQPQDDDDDDQDVTPPTKSGKRKRAVAADSDADEEGHQATKRKTKRKPVKEKEGKKVPRKTARRVKTTGDDAFDPKQAAKESNINTDNPLFNAILNPAAALQSTSEDFLESLTESPGLALAEIVNMVLRCCGCNATMDADRAVDYDGVVDALDDVTEDLKKDPATTSYPLISKLPLFKKFRKSLREFLERLIASAADLGPLYTSDLVPTLQAWVIAMSSSQIRSFRHTATVVALELESALCDVAARVEKEAELSARQREGEKKRKGVVASDKGHDAKAAQIRQHREKLAEFLKEGVDGVFVHRYRDLDPLIRADCTEALGIWFSKHPAHFLDATYLRYIGWVLSDKATPVRLAALHALEKVYAQSSYAPNVHHFTERFKGRLLEMAARDVDSGVRVAVLGVIEAIGISELEDDERETVALCVFDIEPRVRKAVGGFVRACWEEIVDERLVGRAGRVTDEERSRAGVKALSTVLVRWGLRLDADPDEEQTEADEDRRPVRPKEPNSLTAATHEERMGRAGIVVEALWNEVEAVSDWETILNVLLLDHSSADEDSSNARKQKVNGKSKASEDGLVDEAWRLEEDEETVLIEVLVASLKYAKEFAKKGDEESLTNDITRALIKGLPRLLVKYQTDQSRLTNVLTIPTFMNLDLYLEMRMVSAYSSLWDDIMKQFLSHSDPIVLSVAAQAMMYLFSATSLSNTNSTKILELEDEMASALRDAVSGRDEIDIAGFDEDEMITLGALCMRISLLFGSRDLSSWLEEDEGGKQSSISDIVSALVDRGKLGYKEEAFMITQALEILHKHLVWKMRHLKKEKQGDERSPEDTRFREKLEQQRNSLLERCEEYAVASTQSNTAILVSRTAFLCLINMHILFATFKDIPLSMNDETQFRCAGYMQAEIERYAETLAEEIDAEDAEKEDESGDEDNQQKTLKKKKNAVREVDVHSPAQLLTEYSFVELAVTFIQAVRTGVLNVQHSAVLLSQYGRLGATFDNFTKLIVETLREEGLEQDNGGDTVVAVVTQALQEAFGLVLDGLVADETSLVQLSKHLSQAFVLRGAHLAVLKRLEMQYVVQIQTTNLSWIIKKIGGFEANKNKHSLRTSITFFKALVPLLVGLHSRDAMKIKAHLDQALAQAKVDASSTSKIWEPLRAYEKRLAVIISKDKAPAKGGRKGKAAKGDAITSSEDETEISEVEKLVEDREPSPVRPKPRRLPRKPPVDGRQSSPEQDPEPPTPRPRPKPKGKSSQAQVIPPTQDSESENARSARRSLSSLSPPPDDPPPFETPSRSQKRARPTSDDEEDEASGGGSGPVADDDNSIPARQLTPAGDVQRRKRARH</sequence>
<feature type="compositionally biased region" description="Basic residues" evidence="1">
    <location>
        <begin position="67"/>
        <end position="77"/>
    </location>
</feature>
<dbReference type="GO" id="GO:0003682">
    <property type="term" value="F:chromatin binding"/>
    <property type="evidence" value="ECO:0007669"/>
    <property type="project" value="TreeGrafter"/>
</dbReference>
<feature type="compositionally biased region" description="Pro residues" evidence="1">
    <location>
        <begin position="1296"/>
        <end position="1306"/>
    </location>
</feature>
<dbReference type="Pfam" id="PF24571">
    <property type="entry name" value="HEAT_SCC3-SA"/>
    <property type="match status" value="1"/>
</dbReference>
<feature type="domain" description="SCD" evidence="2">
    <location>
        <begin position="328"/>
        <end position="413"/>
    </location>
</feature>
<feature type="compositionally biased region" description="Basic and acidic residues" evidence="1">
    <location>
        <begin position="95"/>
        <end position="107"/>
    </location>
</feature>
<dbReference type="GeneID" id="59350910"/>
<evidence type="ECO:0000313" key="4">
    <source>
        <dbReference type="Proteomes" id="UP000636479"/>
    </source>
</evidence>
<dbReference type="PANTHER" id="PTHR11199">
    <property type="entry name" value="STROMAL ANTIGEN"/>
    <property type="match status" value="1"/>
</dbReference>
<feature type="region of interest" description="Disordered" evidence="1">
    <location>
        <begin position="1189"/>
        <end position="1360"/>
    </location>
</feature>
<dbReference type="InterPro" id="IPR013721">
    <property type="entry name" value="STAG"/>
</dbReference>
<dbReference type="EMBL" id="JACAZF010000011">
    <property type="protein sequence ID" value="KAF7292892.1"/>
    <property type="molecule type" value="Genomic_DNA"/>
</dbReference>
<accession>A0A8H6VT05</accession>
<dbReference type="OrthoDB" id="498590at2759"/>
<dbReference type="SUPFAM" id="SSF48371">
    <property type="entry name" value="ARM repeat"/>
    <property type="match status" value="1"/>
</dbReference>
<dbReference type="Pfam" id="PF21581">
    <property type="entry name" value="SCD"/>
    <property type="match status" value="1"/>
</dbReference>
<reference evidence="3" key="1">
    <citation type="submission" date="2020-05" db="EMBL/GenBank/DDBJ databases">
        <title>Mycena genomes resolve the evolution of fungal bioluminescence.</title>
        <authorList>
            <person name="Tsai I.J."/>
        </authorList>
    </citation>
    <scope>NUCLEOTIDE SEQUENCE</scope>
    <source>
        <strain evidence="3">171206Taipei</strain>
    </source>
</reference>
<feature type="compositionally biased region" description="Basic residues" evidence="1">
    <location>
        <begin position="85"/>
        <end position="94"/>
    </location>
</feature>
<dbReference type="InterPro" id="IPR020839">
    <property type="entry name" value="SCD"/>
</dbReference>
<feature type="region of interest" description="Disordered" evidence="1">
    <location>
        <begin position="937"/>
        <end position="961"/>
    </location>
</feature>
<comment type="caution">
    <text evidence="3">The sequence shown here is derived from an EMBL/GenBank/DDBJ whole genome shotgun (WGS) entry which is preliminary data.</text>
</comment>
<proteinExistence type="predicted"/>
<dbReference type="InterPro" id="IPR056396">
    <property type="entry name" value="HEAT_SCC3-SA"/>
</dbReference>
<feature type="region of interest" description="Disordered" evidence="1">
    <location>
        <begin position="282"/>
        <end position="304"/>
    </location>
</feature>
<feature type="compositionally biased region" description="Acidic residues" evidence="1">
    <location>
        <begin position="511"/>
        <end position="520"/>
    </location>
</feature>
<dbReference type="PROSITE" id="PS51425">
    <property type="entry name" value="SCD"/>
    <property type="match status" value="1"/>
</dbReference>
<gene>
    <name evidence="3" type="ORF">MIND_01188300</name>
</gene>
<keyword evidence="4" id="KW-1185">Reference proteome</keyword>
<protein>
    <submittedName>
        <fullName evidence="3">SCD domain-containing protein</fullName>
    </submittedName>
</protein>
<evidence type="ECO:0000259" key="2">
    <source>
        <dbReference type="PROSITE" id="PS51425"/>
    </source>
</evidence>
<name>A0A8H6VT05_9AGAR</name>
<feature type="region of interest" description="Disordered" evidence="1">
    <location>
        <begin position="1"/>
        <end position="112"/>
    </location>
</feature>
<feature type="compositionally biased region" description="Basic and acidic residues" evidence="1">
    <location>
        <begin position="521"/>
        <end position="530"/>
    </location>
</feature>
<dbReference type="Gene3D" id="1.25.10.10">
    <property type="entry name" value="Leucine-rich Repeat Variant"/>
    <property type="match status" value="1"/>
</dbReference>
<feature type="compositionally biased region" description="Basic and acidic residues" evidence="1">
    <location>
        <begin position="1216"/>
        <end position="1227"/>
    </location>
</feature>
<dbReference type="Pfam" id="PF08514">
    <property type="entry name" value="STAG"/>
    <property type="match status" value="1"/>
</dbReference>
<dbReference type="GO" id="GO:0005634">
    <property type="term" value="C:nucleus"/>
    <property type="evidence" value="ECO:0007669"/>
    <property type="project" value="TreeGrafter"/>
</dbReference>
<dbReference type="GO" id="GO:0008278">
    <property type="term" value="C:cohesin complex"/>
    <property type="evidence" value="ECO:0007669"/>
    <property type="project" value="TreeGrafter"/>
</dbReference>
<dbReference type="GO" id="GO:0007062">
    <property type="term" value="P:sister chromatid cohesion"/>
    <property type="evidence" value="ECO:0007669"/>
    <property type="project" value="UniProtKB-ARBA"/>
</dbReference>
<dbReference type="InterPro" id="IPR016024">
    <property type="entry name" value="ARM-type_fold"/>
</dbReference>
<dbReference type="PANTHER" id="PTHR11199:SF0">
    <property type="entry name" value="LD34181P-RELATED"/>
    <property type="match status" value="1"/>
</dbReference>
<dbReference type="InterPro" id="IPR011989">
    <property type="entry name" value="ARM-like"/>
</dbReference>
<dbReference type="InterPro" id="IPR039662">
    <property type="entry name" value="Cohesin_Scc3/SA"/>
</dbReference>
<feature type="compositionally biased region" description="Acidic residues" evidence="1">
    <location>
        <begin position="937"/>
        <end position="951"/>
    </location>
</feature>
<dbReference type="GO" id="GO:0000785">
    <property type="term" value="C:chromatin"/>
    <property type="evidence" value="ECO:0007669"/>
    <property type="project" value="TreeGrafter"/>
</dbReference>
<evidence type="ECO:0000313" key="3">
    <source>
        <dbReference type="EMBL" id="KAF7292892.1"/>
    </source>
</evidence>
<organism evidence="3 4">
    <name type="scientific">Mycena indigotica</name>
    <dbReference type="NCBI Taxonomy" id="2126181"/>
    <lineage>
        <taxon>Eukaryota</taxon>
        <taxon>Fungi</taxon>
        <taxon>Dikarya</taxon>
        <taxon>Basidiomycota</taxon>
        <taxon>Agaricomycotina</taxon>
        <taxon>Agaricomycetes</taxon>
        <taxon>Agaricomycetidae</taxon>
        <taxon>Agaricales</taxon>
        <taxon>Marasmiineae</taxon>
        <taxon>Mycenaceae</taxon>
        <taxon>Mycena</taxon>
    </lineage>
</organism>